<sequence>MNQYHTNLLFGFFVFLISITSFTKSDKTFYNSYLTKSSVDPCYDDNRPKKCMPDFVNAAFGQPIEASSICGLHNAQEFCDIGTNKQSCGYCDDKIPGKRYPASALTDVHNSNNVTCWRSEPRLKNLADVTPDNVTLSLSLGKKYEITYVSLTFCPHAIRPDSIAIYKSMDYGRTWVPYQFYSSQCRKLYGRPFKMTITKQNEQEARCVDHFRSIQGDMSGIQSSRIAFSTLEGRPSAQDFESSPLLQDWVTATDIKVVFHRLHSPVTYMTNPMFKSQKNKYNGEFIISKEMPTTQSASSVQTNSGATTYSLSDFAVGGRCKCNGHASKCIKGRDGQLTCDCRHNTAGRECERCKMFYYDRPWGRATTRDANECKACNCNGHARKCRFNMELYKLSGRISGGVCMNCKHETTGRHCHYCREGFYRDATKPIQHKKACKPCDCHPIGSTSKACNSTSGQCYCKEGVTGQSCNRCARGYQQSRSHVAPCIKVSRIDFSTDQDTAPEAYQYDSQHHDSPYKPSTSMATKRNECGRCKLEAKRLNLNKFCKRDYAVLAKVISKSASMVSRNGAIVGAKDDIRYNVHIQIVYKASEESKYPIKGASTLLVVPAKGLECRCPNIKLNKSYIILGMNSKAAPDQLVITPKSLVMEWREDISRRLRRYQQNNDCY</sequence>
<feature type="domain" description="Laminin EGF-like" evidence="10">
    <location>
        <begin position="376"/>
        <end position="438"/>
    </location>
</feature>
<feature type="signal peptide" evidence="9">
    <location>
        <begin position="1"/>
        <end position="25"/>
    </location>
</feature>
<feature type="disulfide bond" evidence="8">
    <location>
        <begin position="406"/>
        <end position="415"/>
    </location>
</feature>
<evidence type="ECO:0000256" key="5">
    <source>
        <dbReference type="ARBA" id="ARBA00023157"/>
    </source>
</evidence>
<reference evidence="13" key="1">
    <citation type="submission" date="2018-07" db="EMBL/GenBank/DDBJ databases">
        <authorList>
            <person name="Quirk P.G."/>
            <person name="Krulwich T.A."/>
        </authorList>
    </citation>
    <scope>NUCLEOTIDE SEQUENCE</scope>
</reference>
<feature type="disulfide bond" evidence="8">
    <location>
        <begin position="472"/>
        <end position="486"/>
    </location>
</feature>
<evidence type="ECO:0000256" key="4">
    <source>
        <dbReference type="ARBA" id="ARBA00022737"/>
    </source>
</evidence>
<comment type="caution">
    <text evidence="8">Lacks conserved residue(s) required for the propagation of feature annotation.</text>
</comment>
<keyword evidence="3 9" id="KW-0732">Signal</keyword>
<dbReference type="CDD" id="cd00055">
    <property type="entry name" value="EGF_Lam"/>
    <property type="match status" value="3"/>
</dbReference>
<feature type="disulfide bond" evidence="8">
    <location>
        <begin position="460"/>
        <end position="469"/>
    </location>
</feature>
<gene>
    <name evidence="13" type="primary">CSON012840</name>
</gene>
<dbReference type="SMART" id="SM00643">
    <property type="entry name" value="C345C"/>
    <property type="match status" value="1"/>
</dbReference>
<dbReference type="InterPro" id="IPR002049">
    <property type="entry name" value="LE_dom"/>
</dbReference>
<evidence type="ECO:0000313" key="13">
    <source>
        <dbReference type="EMBL" id="SSX25888.1"/>
    </source>
</evidence>
<dbReference type="GO" id="GO:0005576">
    <property type="term" value="C:extracellular region"/>
    <property type="evidence" value="ECO:0007669"/>
    <property type="project" value="UniProtKB-SubCell"/>
</dbReference>
<keyword evidence="5 8" id="KW-1015">Disulfide bond</keyword>
<evidence type="ECO:0000256" key="2">
    <source>
        <dbReference type="ARBA" id="ARBA00022525"/>
    </source>
</evidence>
<feature type="disulfide bond" evidence="8">
    <location>
        <begin position="441"/>
        <end position="458"/>
    </location>
</feature>
<dbReference type="InterPro" id="IPR008993">
    <property type="entry name" value="TIMP-like_OB-fold"/>
</dbReference>
<feature type="domain" description="Laminin EGF-like" evidence="10">
    <location>
        <begin position="439"/>
        <end position="488"/>
    </location>
</feature>
<dbReference type="AlphaFoldDB" id="A0A336MIN0"/>
<dbReference type="GO" id="GO:0044295">
    <property type="term" value="C:axonal growth cone"/>
    <property type="evidence" value="ECO:0007669"/>
    <property type="project" value="UniProtKB-ARBA"/>
</dbReference>
<feature type="domain" description="NTR" evidence="11">
    <location>
        <begin position="529"/>
        <end position="665"/>
    </location>
</feature>
<keyword evidence="6" id="KW-0325">Glycoprotein</keyword>
<dbReference type="PROSITE" id="PS50027">
    <property type="entry name" value="EGF_LAM_2"/>
    <property type="match status" value="2"/>
</dbReference>
<dbReference type="EMBL" id="UFQT01000629">
    <property type="protein sequence ID" value="SSX25888.1"/>
    <property type="molecule type" value="Genomic_DNA"/>
</dbReference>
<dbReference type="GO" id="GO:2000289">
    <property type="term" value="P:regulation of photoreceptor cell axon guidance"/>
    <property type="evidence" value="ECO:0007669"/>
    <property type="project" value="UniProtKB-ARBA"/>
</dbReference>
<dbReference type="GO" id="GO:0008045">
    <property type="term" value="P:motor neuron axon guidance"/>
    <property type="evidence" value="ECO:0007669"/>
    <property type="project" value="TreeGrafter"/>
</dbReference>
<dbReference type="FunFam" id="2.60.120.260:FF:000098">
    <property type="entry name" value="Netrin-A, isoform B"/>
    <property type="match status" value="1"/>
</dbReference>
<dbReference type="FunFam" id="2.10.25.10:FF:000081">
    <property type="entry name" value="Netrin 1"/>
    <property type="match status" value="1"/>
</dbReference>
<dbReference type="PANTHER" id="PTHR10574">
    <property type="entry name" value="NETRIN/LAMININ-RELATED"/>
    <property type="match status" value="1"/>
</dbReference>
<dbReference type="GO" id="GO:0070983">
    <property type="term" value="P:dendrite guidance"/>
    <property type="evidence" value="ECO:0007669"/>
    <property type="project" value="UniProtKB-ARBA"/>
</dbReference>
<evidence type="ECO:0000256" key="9">
    <source>
        <dbReference type="SAM" id="SignalP"/>
    </source>
</evidence>
<dbReference type="InterPro" id="IPR008211">
    <property type="entry name" value="Laminin_N"/>
</dbReference>
<dbReference type="GO" id="GO:0008347">
    <property type="term" value="P:glial cell migration"/>
    <property type="evidence" value="ECO:0007669"/>
    <property type="project" value="UniProtKB-ARBA"/>
</dbReference>
<dbReference type="Pfam" id="PF00053">
    <property type="entry name" value="EGF_laminin"/>
    <property type="match status" value="1"/>
</dbReference>
<dbReference type="GO" id="GO:0009888">
    <property type="term" value="P:tissue development"/>
    <property type="evidence" value="ECO:0007669"/>
    <property type="project" value="TreeGrafter"/>
</dbReference>
<evidence type="ECO:0000256" key="3">
    <source>
        <dbReference type="ARBA" id="ARBA00022729"/>
    </source>
</evidence>
<dbReference type="Pfam" id="PF00055">
    <property type="entry name" value="Laminin_N"/>
    <property type="match status" value="1"/>
</dbReference>
<dbReference type="FunFam" id="2.10.25.10:FF:000048">
    <property type="entry name" value="Netrin 3"/>
    <property type="match status" value="1"/>
</dbReference>
<dbReference type="GO" id="GO:0048749">
    <property type="term" value="P:compound eye development"/>
    <property type="evidence" value="ECO:0007669"/>
    <property type="project" value="UniProtKB-ARBA"/>
</dbReference>
<accession>A0A336MIN0</accession>
<comment type="subcellular location">
    <subcellularLocation>
        <location evidence="1">Secreted</location>
    </subcellularLocation>
</comment>
<dbReference type="Gene3D" id="2.40.50.120">
    <property type="match status" value="1"/>
</dbReference>
<protein>
    <submittedName>
        <fullName evidence="13">CSON012840 protein</fullName>
    </submittedName>
</protein>
<dbReference type="SMART" id="SM00136">
    <property type="entry name" value="LamNT"/>
    <property type="match status" value="1"/>
</dbReference>
<feature type="disulfide bond" evidence="8">
    <location>
        <begin position="439"/>
        <end position="451"/>
    </location>
</feature>
<keyword evidence="2" id="KW-0964">Secreted</keyword>
<dbReference type="OMA" id="FSQFSMR"/>
<keyword evidence="4" id="KW-0677">Repeat</keyword>
<dbReference type="PROSITE" id="PS50189">
    <property type="entry name" value="NTR"/>
    <property type="match status" value="1"/>
</dbReference>
<evidence type="ECO:0000259" key="11">
    <source>
        <dbReference type="PROSITE" id="PS50189"/>
    </source>
</evidence>
<feature type="domain" description="Laminin N-terminal" evidence="12">
    <location>
        <begin position="47"/>
        <end position="319"/>
    </location>
</feature>
<dbReference type="InterPro" id="IPR018933">
    <property type="entry name" value="Netrin_module_non-TIMP"/>
</dbReference>
<dbReference type="Gene3D" id="2.60.120.260">
    <property type="entry name" value="Galactose-binding domain-like"/>
    <property type="match status" value="1"/>
</dbReference>
<dbReference type="SUPFAM" id="SSF57196">
    <property type="entry name" value="EGF/Laminin"/>
    <property type="match status" value="3"/>
</dbReference>
<dbReference type="VEuPathDB" id="VectorBase:CSON012840"/>
<dbReference type="SMART" id="SM00180">
    <property type="entry name" value="EGF_Lam"/>
    <property type="match status" value="3"/>
</dbReference>
<dbReference type="Pfam" id="PF01759">
    <property type="entry name" value="NTR"/>
    <property type="match status" value="1"/>
</dbReference>
<dbReference type="InterPro" id="IPR056863">
    <property type="entry name" value="LMN_ATRN_NET-like_EGF"/>
</dbReference>
<dbReference type="PROSITE" id="PS51117">
    <property type="entry name" value="LAMININ_NTER"/>
    <property type="match status" value="1"/>
</dbReference>
<dbReference type="SUPFAM" id="SSF50242">
    <property type="entry name" value="TIMP-like"/>
    <property type="match status" value="1"/>
</dbReference>
<evidence type="ECO:0000256" key="7">
    <source>
        <dbReference type="ARBA" id="ARBA00023292"/>
    </source>
</evidence>
<dbReference type="GO" id="GO:0009887">
    <property type="term" value="P:animal organ morphogenesis"/>
    <property type="evidence" value="ECO:0007669"/>
    <property type="project" value="TreeGrafter"/>
</dbReference>
<dbReference type="InterPro" id="IPR050440">
    <property type="entry name" value="Laminin/Netrin_ECM"/>
</dbReference>
<dbReference type="PROSITE" id="PS01248">
    <property type="entry name" value="EGF_LAM_1"/>
    <property type="match status" value="1"/>
</dbReference>
<evidence type="ECO:0000259" key="12">
    <source>
        <dbReference type="PROSITE" id="PS51117"/>
    </source>
</evidence>
<evidence type="ECO:0000259" key="10">
    <source>
        <dbReference type="PROSITE" id="PS50027"/>
    </source>
</evidence>
<keyword evidence="7 8" id="KW-0424">Laminin EGF-like domain</keyword>
<evidence type="ECO:0000256" key="1">
    <source>
        <dbReference type="ARBA" id="ARBA00004613"/>
    </source>
</evidence>
<feature type="chain" id="PRO_5016284083" evidence="9">
    <location>
        <begin position="26"/>
        <end position="666"/>
    </location>
</feature>
<dbReference type="PANTHER" id="PTHR10574:SF365">
    <property type="entry name" value="NETRIN-A-RELATED"/>
    <property type="match status" value="1"/>
</dbReference>
<dbReference type="Gene3D" id="2.10.25.10">
    <property type="entry name" value="Laminin"/>
    <property type="match status" value="2"/>
</dbReference>
<organism evidence="13">
    <name type="scientific">Culicoides sonorensis</name>
    <name type="common">Biting midge</name>
    <dbReference type="NCBI Taxonomy" id="179676"/>
    <lineage>
        <taxon>Eukaryota</taxon>
        <taxon>Metazoa</taxon>
        <taxon>Ecdysozoa</taxon>
        <taxon>Arthropoda</taxon>
        <taxon>Hexapoda</taxon>
        <taxon>Insecta</taxon>
        <taxon>Pterygota</taxon>
        <taxon>Neoptera</taxon>
        <taxon>Endopterygota</taxon>
        <taxon>Diptera</taxon>
        <taxon>Nematocera</taxon>
        <taxon>Chironomoidea</taxon>
        <taxon>Ceratopogonidae</taxon>
        <taxon>Ceratopogoninae</taxon>
        <taxon>Culicoides</taxon>
        <taxon>Monoculicoides</taxon>
    </lineage>
</organism>
<dbReference type="GO" id="GO:0005604">
    <property type="term" value="C:basement membrane"/>
    <property type="evidence" value="ECO:0007669"/>
    <property type="project" value="TreeGrafter"/>
</dbReference>
<name>A0A336MIN0_CULSO</name>
<evidence type="ECO:0000256" key="6">
    <source>
        <dbReference type="ARBA" id="ARBA00023180"/>
    </source>
</evidence>
<evidence type="ECO:0000256" key="8">
    <source>
        <dbReference type="PROSITE-ProRule" id="PRU00460"/>
    </source>
</evidence>
<proteinExistence type="predicted"/>
<dbReference type="InterPro" id="IPR001134">
    <property type="entry name" value="Netrin_domain"/>
</dbReference>
<dbReference type="Pfam" id="PF24973">
    <property type="entry name" value="EGF_LMN_ATRN"/>
    <property type="match status" value="2"/>
</dbReference>